<keyword evidence="3" id="KW-0949">S-adenosyl-L-methionine</keyword>
<dbReference type="OrthoDB" id="5522265at2"/>
<comment type="caution">
    <text evidence="5">The sequence shown here is derived from an EMBL/GenBank/DDBJ whole genome shotgun (WGS) entry which is preliminary data.</text>
</comment>
<keyword evidence="2" id="KW-0808">Transferase</keyword>
<dbReference type="PANTHER" id="PTHR43464">
    <property type="entry name" value="METHYLTRANSFERASE"/>
    <property type="match status" value="1"/>
</dbReference>
<dbReference type="HOGENOM" id="CLU_069129_3_0_9"/>
<dbReference type="RefSeq" id="WP_006780157.1">
    <property type="nucleotide sequence ID" value="NZ_CP040506.1"/>
</dbReference>
<dbReference type="InterPro" id="IPR041698">
    <property type="entry name" value="Methyltransf_25"/>
</dbReference>
<evidence type="ECO:0000256" key="2">
    <source>
        <dbReference type="ARBA" id="ARBA00022679"/>
    </source>
</evidence>
<dbReference type="Gene3D" id="3.40.50.150">
    <property type="entry name" value="Vaccinia Virus protein VP39"/>
    <property type="match status" value="1"/>
</dbReference>
<dbReference type="SUPFAM" id="SSF53335">
    <property type="entry name" value="S-adenosyl-L-methionine-dependent methyltransferases"/>
    <property type="match status" value="1"/>
</dbReference>
<proteinExistence type="predicted"/>
<dbReference type="Pfam" id="PF13649">
    <property type="entry name" value="Methyltransf_25"/>
    <property type="match status" value="1"/>
</dbReference>
<dbReference type="GO" id="GO:0008168">
    <property type="term" value="F:methyltransferase activity"/>
    <property type="evidence" value="ECO:0007669"/>
    <property type="project" value="UniProtKB-KW"/>
</dbReference>
<dbReference type="AlphaFoldDB" id="G5IFA0"/>
<feature type="domain" description="Methyltransferase" evidence="4">
    <location>
        <begin position="71"/>
        <end position="164"/>
    </location>
</feature>
<evidence type="ECO:0000313" key="6">
    <source>
        <dbReference type="Proteomes" id="UP000005384"/>
    </source>
</evidence>
<accession>G5IFA0</accession>
<reference evidence="5 6" key="1">
    <citation type="submission" date="2011-08" db="EMBL/GenBank/DDBJ databases">
        <title>The Genome Sequence of Clostridium hathewayi WAL-18680.</title>
        <authorList>
            <consortium name="The Broad Institute Genome Sequencing Platform"/>
            <person name="Earl A."/>
            <person name="Ward D."/>
            <person name="Feldgarden M."/>
            <person name="Gevers D."/>
            <person name="Finegold S.M."/>
            <person name="Summanen P.H."/>
            <person name="Molitoris D.R."/>
            <person name="Song M."/>
            <person name="Daigneault M."/>
            <person name="Allen-Vercoe E."/>
            <person name="Young S.K."/>
            <person name="Zeng Q."/>
            <person name="Gargeya S."/>
            <person name="Fitzgerald M."/>
            <person name="Haas B."/>
            <person name="Abouelleil A."/>
            <person name="Alvarado L."/>
            <person name="Arachchi H.M."/>
            <person name="Berlin A."/>
            <person name="Brown A."/>
            <person name="Chapman S.B."/>
            <person name="Chen Z."/>
            <person name="Dunbar C."/>
            <person name="Freedman E."/>
            <person name="Gearin G."/>
            <person name="Gellesch M."/>
            <person name="Goldberg J."/>
            <person name="Griggs A."/>
            <person name="Gujja S."/>
            <person name="Heiman D."/>
            <person name="Howarth C."/>
            <person name="Larson L."/>
            <person name="Lui A."/>
            <person name="MacDonald P.J.P."/>
            <person name="Montmayeur A."/>
            <person name="Murphy C."/>
            <person name="Neiman D."/>
            <person name="Pearson M."/>
            <person name="Priest M."/>
            <person name="Roberts A."/>
            <person name="Saif S."/>
            <person name="Shea T."/>
            <person name="Shenoy N."/>
            <person name="Sisk P."/>
            <person name="Stolte C."/>
            <person name="Sykes S."/>
            <person name="Wortman J."/>
            <person name="Nusbaum C."/>
            <person name="Birren B."/>
        </authorList>
    </citation>
    <scope>NUCLEOTIDE SEQUENCE [LARGE SCALE GENOMIC DNA]</scope>
    <source>
        <strain evidence="5 6">WAL-18680</strain>
    </source>
</reference>
<evidence type="ECO:0000313" key="5">
    <source>
        <dbReference type="EMBL" id="EHI59846.1"/>
    </source>
</evidence>
<dbReference type="EMBL" id="ADLN01000044">
    <property type="protein sequence ID" value="EHI59846.1"/>
    <property type="molecule type" value="Genomic_DNA"/>
</dbReference>
<protein>
    <recommendedName>
        <fullName evidence="4">Methyltransferase domain-containing protein</fullName>
    </recommendedName>
</protein>
<name>G5IFA0_9FIRM</name>
<dbReference type="CDD" id="cd02440">
    <property type="entry name" value="AdoMet_MTases"/>
    <property type="match status" value="1"/>
</dbReference>
<dbReference type="Proteomes" id="UP000005384">
    <property type="component" value="Unassembled WGS sequence"/>
</dbReference>
<keyword evidence="6" id="KW-1185">Reference proteome</keyword>
<evidence type="ECO:0000256" key="3">
    <source>
        <dbReference type="ARBA" id="ARBA00022691"/>
    </source>
</evidence>
<sequence>MNNNLFTALRKPSIYTKSAAEFWNDEYISKQMLKAHLDPDFDGASRTLDFIEKSAAWITEQIPPVDYPLLLDIGCGPGIYAEKFTQKGYQVTGVDFSKRSIDYAQQSAFSKKLNISYVYQNYLEMDLNKSFDVCTMIYCDYGALSTRDRQVIMKKIYHHLKPGGKLLLDVFSMAKFCNFQEQQVWELCPNGGFWRPGEYMALSGFYKYLDYVTLDLISIISKEEITPYYLWNTYFTKETLMQEAESIGFKMCGLFSDVAGRSYQSESDTIAIILEKQ</sequence>
<evidence type="ECO:0000259" key="4">
    <source>
        <dbReference type="Pfam" id="PF13649"/>
    </source>
</evidence>
<evidence type="ECO:0000256" key="1">
    <source>
        <dbReference type="ARBA" id="ARBA00022603"/>
    </source>
</evidence>
<dbReference type="InterPro" id="IPR029063">
    <property type="entry name" value="SAM-dependent_MTases_sf"/>
</dbReference>
<keyword evidence="1" id="KW-0489">Methyltransferase</keyword>
<dbReference type="PANTHER" id="PTHR43464:SF19">
    <property type="entry name" value="UBIQUINONE BIOSYNTHESIS O-METHYLTRANSFERASE, MITOCHONDRIAL"/>
    <property type="match status" value="1"/>
</dbReference>
<organism evidence="5 6">
    <name type="scientific">Hungatella hathewayi WAL-18680</name>
    <dbReference type="NCBI Taxonomy" id="742737"/>
    <lineage>
        <taxon>Bacteria</taxon>
        <taxon>Bacillati</taxon>
        <taxon>Bacillota</taxon>
        <taxon>Clostridia</taxon>
        <taxon>Lachnospirales</taxon>
        <taxon>Lachnospiraceae</taxon>
        <taxon>Hungatella</taxon>
    </lineage>
</organism>
<dbReference type="PATRIC" id="fig|742737.3.peg.2203"/>
<gene>
    <name evidence="5" type="ORF">HMPREF9473_02177</name>
</gene>
<dbReference type="GO" id="GO:0032259">
    <property type="term" value="P:methylation"/>
    <property type="evidence" value="ECO:0007669"/>
    <property type="project" value="UniProtKB-KW"/>
</dbReference>